<dbReference type="AlphaFoldDB" id="A0A913ZLL4"/>
<evidence type="ECO:0000256" key="5">
    <source>
        <dbReference type="ARBA" id="ARBA00023136"/>
    </source>
</evidence>
<dbReference type="Proteomes" id="UP000887568">
    <property type="component" value="Unplaced"/>
</dbReference>
<keyword evidence="4 7" id="KW-1133">Transmembrane helix</keyword>
<evidence type="ECO:0000313" key="9">
    <source>
        <dbReference type="Proteomes" id="UP000887568"/>
    </source>
</evidence>
<dbReference type="OMA" id="CACAMIA"/>
<protein>
    <submittedName>
        <fullName evidence="8">Uncharacterized protein</fullName>
    </submittedName>
</protein>
<evidence type="ECO:0000256" key="3">
    <source>
        <dbReference type="ARBA" id="ARBA00022692"/>
    </source>
</evidence>
<dbReference type="OrthoDB" id="10071849at2759"/>
<evidence type="ECO:0000256" key="2">
    <source>
        <dbReference type="ARBA" id="ARBA00009565"/>
    </source>
</evidence>
<dbReference type="InterPro" id="IPR030417">
    <property type="entry name" value="MS4A"/>
</dbReference>
<dbReference type="InterPro" id="IPR007237">
    <property type="entry name" value="CD20-like"/>
</dbReference>
<dbReference type="RefSeq" id="XP_038051946.1">
    <property type="nucleotide sequence ID" value="XM_038196018.1"/>
</dbReference>
<feature type="transmembrane region" description="Helical" evidence="7">
    <location>
        <begin position="102"/>
        <end position="125"/>
    </location>
</feature>
<keyword evidence="3 7" id="KW-0812">Transmembrane</keyword>
<evidence type="ECO:0000256" key="1">
    <source>
        <dbReference type="ARBA" id="ARBA00004141"/>
    </source>
</evidence>
<proteinExistence type="inferred from homology"/>
<keyword evidence="9" id="KW-1185">Reference proteome</keyword>
<feature type="compositionally biased region" description="Low complexity" evidence="6">
    <location>
        <begin position="274"/>
        <end position="300"/>
    </location>
</feature>
<feature type="transmembrane region" description="Helical" evidence="7">
    <location>
        <begin position="41"/>
        <end position="63"/>
    </location>
</feature>
<feature type="region of interest" description="Disordered" evidence="6">
    <location>
        <begin position="274"/>
        <end position="325"/>
    </location>
</feature>
<feature type="compositionally biased region" description="Basic and acidic residues" evidence="6">
    <location>
        <begin position="315"/>
        <end position="325"/>
    </location>
</feature>
<evidence type="ECO:0000256" key="6">
    <source>
        <dbReference type="SAM" id="MobiDB-lite"/>
    </source>
</evidence>
<comment type="subcellular location">
    <subcellularLocation>
        <location evidence="1">Membrane</location>
        <topology evidence="1">Multi-pass membrane protein</topology>
    </subcellularLocation>
</comment>
<evidence type="ECO:0000256" key="4">
    <source>
        <dbReference type="ARBA" id="ARBA00022989"/>
    </source>
</evidence>
<evidence type="ECO:0000313" key="8">
    <source>
        <dbReference type="EnsemblMetazoa" id="XP_038051946.1"/>
    </source>
</evidence>
<organism evidence="8 9">
    <name type="scientific">Patiria miniata</name>
    <name type="common">Bat star</name>
    <name type="synonym">Asterina miniata</name>
    <dbReference type="NCBI Taxonomy" id="46514"/>
    <lineage>
        <taxon>Eukaryota</taxon>
        <taxon>Metazoa</taxon>
        <taxon>Echinodermata</taxon>
        <taxon>Eleutherozoa</taxon>
        <taxon>Asterozoa</taxon>
        <taxon>Asteroidea</taxon>
        <taxon>Valvatacea</taxon>
        <taxon>Valvatida</taxon>
        <taxon>Asterinidae</taxon>
        <taxon>Patiria</taxon>
    </lineage>
</organism>
<dbReference type="Pfam" id="PF04103">
    <property type="entry name" value="CD20"/>
    <property type="match status" value="1"/>
</dbReference>
<dbReference type="EnsemblMetazoa" id="XM_038196018.1">
    <property type="protein sequence ID" value="XP_038051946.1"/>
    <property type="gene ID" value="LOC119724801"/>
</dbReference>
<dbReference type="GeneID" id="119724801"/>
<dbReference type="GO" id="GO:0016020">
    <property type="term" value="C:membrane"/>
    <property type="evidence" value="ECO:0007669"/>
    <property type="project" value="UniProtKB-SubCell"/>
</dbReference>
<sequence length="325" mass="35107">MEPSQQQQTVAVQQQPMVTVQPETSVSNGVRSRGNWKGLRITGYLQVILGVISVLLGILAIVFHTHIYFVGYAVWMGICFYIVAGILGIASGGKQKTGVVAGYLIMSIIAAVCACAMIAMAGVNINSDRHICPDWMYHNIDYDLASRVGCSSSEGSRLAIDALVLVVGVAVLVVSVVGASLTCSSLCCYPSPSYPMVYYQSAPQVVAAGQPAVQYAFVPQQQQQFVPQQQQQFVPQQQQQFVPQQQFVQQPQFGNVMYPGQPIIVTPAQPLQQPQGQVQYQTTPQGTAPPQAQTQAEAPPGYTPTEPTSKTSNLPEDHHSKPLIT</sequence>
<comment type="similarity">
    <text evidence="2">Belongs to the MS4A family.</text>
</comment>
<dbReference type="PANTHER" id="PTHR23320">
    <property type="entry name" value="MEMBRANE-SPANNING 4-DOMAINS SUBFAMILY A MS4A -RELATED"/>
    <property type="match status" value="1"/>
</dbReference>
<feature type="transmembrane region" description="Helical" evidence="7">
    <location>
        <begin position="69"/>
        <end position="90"/>
    </location>
</feature>
<feature type="compositionally biased region" description="Polar residues" evidence="6">
    <location>
        <begin position="305"/>
        <end position="314"/>
    </location>
</feature>
<feature type="transmembrane region" description="Helical" evidence="7">
    <location>
        <begin position="162"/>
        <end position="189"/>
    </location>
</feature>
<reference evidence="8" key="1">
    <citation type="submission" date="2022-11" db="UniProtKB">
        <authorList>
            <consortium name="EnsemblMetazoa"/>
        </authorList>
    </citation>
    <scope>IDENTIFICATION</scope>
</reference>
<keyword evidence="5 7" id="KW-0472">Membrane</keyword>
<dbReference type="PANTHER" id="PTHR23320:SF165">
    <property type="entry name" value="MARVEL DOMAIN-CONTAINING PROTEIN"/>
    <property type="match status" value="1"/>
</dbReference>
<accession>A0A913ZLL4</accession>
<name>A0A913ZLL4_PATMI</name>
<evidence type="ECO:0000256" key="7">
    <source>
        <dbReference type="SAM" id="Phobius"/>
    </source>
</evidence>